<sequence>MYVLYSAVHFHTFVFASFFKPSFLCAACRLYWNVRSSKTERKNIIHWWVGVLVKRKEHQEERTNNERGVGFKLKLVGG</sequence>
<evidence type="ECO:0000256" key="1">
    <source>
        <dbReference type="SAM" id="Phobius"/>
    </source>
</evidence>
<keyword evidence="1" id="KW-0812">Transmembrane</keyword>
<dbReference type="Proteomes" id="UP000670092">
    <property type="component" value="Unassembled WGS sequence"/>
</dbReference>
<dbReference type="AlphaFoldDB" id="A0A8H8CXY2"/>
<name>A0A8H8CXY2_AJECA</name>
<accession>A0A8H8CXY2</accession>
<organism evidence="2 3">
    <name type="scientific">Ajellomyces capsulatus</name>
    <name type="common">Darling's disease fungus</name>
    <name type="synonym">Histoplasma capsulatum</name>
    <dbReference type="NCBI Taxonomy" id="5037"/>
    <lineage>
        <taxon>Eukaryota</taxon>
        <taxon>Fungi</taxon>
        <taxon>Dikarya</taxon>
        <taxon>Ascomycota</taxon>
        <taxon>Pezizomycotina</taxon>
        <taxon>Eurotiomycetes</taxon>
        <taxon>Eurotiomycetidae</taxon>
        <taxon>Onygenales</taxon>
        <taxon>Ajellomycetaceae</taxon>
        <taxon>Histoplasma</taxon>
    </lineage>
</organism>
<evidence type="ECO:0000313" key="3">
    <source>
        <dbReference type="Proteomes" id="UP000670092"/>
    </source>
</evidence>
<proteinExistence type="predicted"/>
<evidence type="ECO:0000313" key="2">
    <source>
        <dbReference type="EMBL" id="KAG5293854.1"/>
    </source>
</evidence>
<dbReference type="VEuPathDB" id="FungiDB:I7I52_05315"/>
<dbReference type="EMBL" id="JAEVHI010000004">
    <property type="protein sequence ID" value="KAG5293854.1"/>
    <property type="molecule type" value="Genomic_DNA"/>
</dbReference>
<comment type="caution">
    <text evidence="2">The sequence shown here is derived from an EMBL/GenBank/DDBJ whole genome shotgun (WGS) entry which is preliminary data.</text>
</comment>
<feature type="transmembrane region" description="Helical" evidence="1">
    <location>
        <begin position="12"/>
        <end position="32"/>
    </location>
</feature>
<protein>
    <submittedName>
        <fullName evidence="2">Uncharacterized protein</fullName>
    </submittedName>
</protein>
<gene>
    <name evidence="2" type="ORF">I7I52_05315</name>
</gene>
<reference evidence="2 3" key="1">
    <citation type="submission" date="2021-01" db="EMBL/GenBank/DDBJ databases">
        <title>Chromosome-level genome assembly of a human fungal pathogen reveals clustering of transcriptionally co-regulated genes.</title>
        <authorList>
            <person name="Voorhies M."/>
            <person name="Cohen S."/>
            <person name="Shea T.P."/>
            <person name="Petrus S."/>
            <person name="Munoz J.F."/>
            <person name="Poplawski S."/>
            <person name="Goldman W.E."/>
            <person name="Michael T."/>
            <person name="Cuomo C.A."/>
            <person name="Sil A."/>
            <person name="Beyhan S."/>
        </authorList>
    </citation>
    <scope>NUCLEOTIDE SEQUENCE [LARGE SCALE GENOMIC DNA]</scope>
    <source>
        <strain evidence="2 3">G184AR</strain>
    </source>
</reference>
<keyword evidence="1" id="KW-0472">Membrane</keyword>
<keyword evidence="1" id="KW-1133">Transmembrane helix</keyword>